<evidence type="ECO:0000313" key="1">
    <source>
        <dbReference type="EMBL" id="CAG8841431.1"/>
    </source>
</evidence>
<sequence>VKKSAILVDIKRVYRKLVLLYHPDKNVNKPIKEQQEAEHKFKQIQEAYDYIIVNHKEPKPKKKRTSTKKKNPPQTKKPCQSKTQTKKQTKTQTIIKEELKELLKKNIVKIDEKKLK</sequence>
<keyword evidence="2" id="KW-1185">Reference proteome</keyword>
<dbReference type="EMBL" id="CAJVQC010130289">
    <property type="protein sequence ID" value="CAG8841431.1"/>
    <property type="molecule type" value="Genomic_DNA"/>
</dbReference>
<dbReference type="Proteomes" id="UP000789920">
    <property type="component" value="Unassembled WGS sequence"/>
</dbReference>
<accession>A0ACA9SJ48</accession>
<feature type="non-terminal residue" evidence="1">
    <location>
        <position position="116"/>
    </location>
</feature>
<gene>
    <name evidence="1" type="ORF">RPERSI_LOCUS31872</name>
</gene>
<feature type="non-terminal residue" evidence="1">
    <location>
        <position position="1"/>
    </location>
</feature>
<proteinExistence type="predicted"/>
<protein>
    <submittedName>
        <fullName evidence="1">15119_t:CDS:1</fullName>
    </submittedName>
</protein>
<name>A0ACA9SJ48_9GLOM</name>
<organism evidence="1 2">
    <name type="scientific">Racocetra persica</name>
    <dbReference type="NCBI Taxonomy" id="160502"/>
    <lineage>
        <taxon>Eukaryota</taxon>
        <taxon>Fungi</taxon>
        <taxon>Fungi incertae sedis</taxon>
        <taxon>Mucoromycota</taxon>
        <taxon>Glomeromycotina</taxon>
        <taxon>Glomeromycetes</taxon>
        <taxon>Diversisporales</taxon>
        <taxon>Gigasporaceae</taxon>
        <taxon>Racocetra</taxon>
    </lineage>
</organism>
<reference evidence="1" key="1">
    <citation type="submission" date="2021-06" db="EMBL/GenBank/DDBJ databases">
        <authorList>
            <person name="Kallberg Y."/>
            <person name="Tangrot J."/>
            <person name="Rosling A."/>
        </authorList>
    </citation>
    <scope>NUCLEOTIDE SEQUENCE</scope>
    <source>
        <strain evidence="1">MA461A</strain>
    </source>
</reference>
<evidence type="ECO:0000313" key="2">
    <source>
        <dbReference type="Proteomes" id="UP000789920"/>
    </source>
</evidence>
<comment type="caution">
    <text evidence="1">The sequence shown here is derived from an EMBL/GenBank/DDBJ whole genome shotgun (WGS) entry which is preliminary data.</text>
</comment>